<comment type="caution">
    <text evidence="1">The sequence shown here is derived from an EMBL/GenBank/DDBJ whole genome shotgun (WGS) entry which is preliminary data.</text>
</comment>
<name>A0ACC1NQ16_9HYPO</name>
<protein>
    <submittedName>
        <fullName evidence="1">Uncharacterized protein</fullName>
    </submittedName>
</protein>
<accession>A0ACC1NQ16</accession>
<gene>
    <name evidence="1" type="ORF">NQ176_g2541</name>
</gene>
<sequence>MVFVVPPSEEPDCLNAYIVSALPDTDLKALKNRFERAAALRFNPAIELVIKRCPAAYTNLSHADIRRAETTAGREGAFVIIDERAEESRGHAVWYVEDFAGADMVANGLATSTEVLVEILVRIESLAITHINASISIQGVDELLQVECGVEFPLVPGFTQPQIHGSEELEDGDVSTGVLFAEAECIAEMGEYEESTDPALLKEMNPRPDVVVRLRREAAVAAGLVPDQWCWKEEAEDVEMPDGTTKSFPPGSLQMCVTYDLTNQHPKVPS</sequence>
<proteinExistence type="predicted"/>
<evidence type="ECO:0000313" key="2">
    <source>
        <dbReference type="Proteomes" id="UP001143910"/>
    </source>
</evidence>
<keyword evidence="2" id="KW-1185">Reference proteome</keyword>
<organism evidence="1 2">
    <name type="scientific">Zarea fungicola</name>
    <dbReference type="NCBI Taxonomy" id="93591"/>
    <lineage>
        <taxon>Eukaryota</taxon>
        <taxon>Fungi</taxon>
        <taxon>Dikarya</taxon>
        <taxon>Ascomycota</taxon>
        <taxon>Pezizomycotina</taxon>
        <taxon>Sordariomycetes</taxon>
        <taxon>Hypocreomycetidae</taxon>
        <taxon>Hypocreales</taxon>
        <taxon>Cordycipitaceae</taxon>
        <taxon>Zarea</taxon>
    </lineage>
</organism>
<dbReference type="Proteomes" id="UP001143910">
    <property type="component" value="Unassembled WGS sequence"/>
</dbReference>
<reference evidence="1" key="1">
    <citation type="submission" date="2022-08" db="EMBL/GenBank/DDBJ databases">
        <title>Genome Sequence of Lecanicillium fungicola.</title>
        <authorList>
            <person name="Buettner E."/>
        </authorList>
    </citation>
    <scope>NUCLEOTIDE SEQUENCE</scope>
    <source>
        <strain evidence="1">Babe33</strain>
    </source>
</reference>
<dbReference type="EMBL" id="JANJQO010000186">
    <property type="protein sequence ID" value="KAJ2980606.1"/>
    <property type="molecule type" value="Genomic_DNA"/>
</dbReference>
<evidence type="ECO:0000313" key="1">
    <source>
        <dbReference type="EMBL" id="KAJ2980606.1"/>
    </source>
</evidence>